<organism evidence="1 2">
    <name type="scientific">Bradyrhizobium betae</name>
    <dbReference type="NCBI Taxonomy" id="244734"/>
    <lineage>
        <taxon>Bacteria</taxon>
        <taxon>Pseudomonadati</taxon>
        <taxon>Pseudomonadota</taxon>
        <taxon>Alphaproteobacteria</taxon>
        <taxon>Hyphomicrobiales</taxon>
        <taxon>Nitrobacteraceae</taxon>
        <taxon>Bradyrhizobium</taxon>
    </lineage>
</organism>
<name>A0A4Q1V7Z8_9BRAD</name>
<dbReference type="EMBL" id="MZXW01000017">
    <property type="protein sequence ID" value="RXT47728.1"/>
    <property type="molecule type" value="Genomic_DNA"/>
</dbReference>
<evidence type="ECO:0000313" key="2">
    <source>
        <dbReference type="Proteomes" id="UP000290819"/>
    </source>
</evidence>
<comment type="caution">
    <text evidence="1">The sequence shown here is derived from an EMBL/GenBank/DDBJ whole genome shotgun (WGS) entry which is preliminary data.</text>
</comment>
<dbReference type="RefSeq" id="WP_129271264.1">
    <property type="nucleotide sequence ID" value="NZ_MZXW01000017.1"/>
</dbReference>
<dbReference type="AlphaFoldDB" id="A0A4Q1V7Z8"/>
<evidence type="ECO:0000313" key="1">
    <source>
        <dbReference type="EMBL" id="RXT47728.1"/>
    </source>
</evidence>
<keyword evidence="2" id="KW-1185">Reference proteome</keyword>
<protein>
    <submittedName>
        <fullName evidence="1">Uncharacterized protein</fullName>
    </submittedName>
</protein>
<sequence length="214" mass="23064">MVSHPLFRATLIILAAVIGYEGISAMISDVADMRASVAAKTNAVAQAQPDGLAARSGYDRDTDRAVADALEMLRRPANGSLQREDVDRVGDTLRPALARAPHDALLWLGLAALETGRAPNSSAGAEPLKMAYFTAPNDARLMAKRLEITTRMSGPIDMQLKQLAEGDVRLMLTRQPDQRAAVVSAYRQASNQGKTLLEDAVRATDPSFLRLLRG</sequence>
<dbReference type="Proteomes" id="UP000290819">
    <property type="component" value="Unassembled WGS sequence"/>
</dbReference>
<dbReference type="OrthoDB" id="8217378at2"/>
<gene>
    <name evidence="1" type="ORF">B5V03_15780</name>
</gene>
<reference evidence="1 2" key="1">
    <citation type="submission" date="2017-03" db="EMBL/GenBank/DDBJ databases">
        <authorList>
            <person name="Safronova V.I."/>
            <person name="Sazanova A.L."/>
            <person name="Chirak E.R."/>
        </authorList>
    </citation>
    <scope>NUCLEOTIDE SEQUENCE [LARGE SCALE GENOMIC DNA]</scope>
    <source>
        <strain evidence="1 2">Opo-243</strain>
    </source>
</reference>
<proteinExistence type="predicted"/>
<accession>A0A4Q1V7Z8</accession>